<evidence type="ECO:0000256" key="12">
    <source>
        <dbReference type="ARBA" id="ARBA00022840"/>
    </source>
</evidence>
<evidence type="ECO:0000259" key="21">
    <source>
        <dbReference type="PROSITE" id="PS50879"/>
    </source>
</evidence>
<evidence type="ECO:0000256" key="9">
    <source>
        <dbReference type="ARBA" id="ARBA00022771"/>
    </source>
</evidence>
<dbReference type="Gene3D" id="3.30.200.20">
    <property type="entry name" value="Phosphorylase Kinase, domain 1"/>
    <property type="match status" value="1"/>
</dbReference>
<feature type="compositionally biased region" description="Polar residues" evidence="17">
    <location>
        <begin position="694"/>
        <end position="704"/>
    </location>
</feature>
<feature type="compositionally biased region" description="Polar residues" evidence="17">
    <location>
        <begin position="721"/>
        <end position="737"/>
    </location>
</feature>
<dbReference type="InterPro" id="IPR000719">
    <property type="entry name" value="Prot_kinase_dom"/>
</dbReference>
<evidence type="ECO:0000256" key="11">
    <source>
        <dbReference type="ARBA" id="ARBA00022833"/>
    </source>
</evidence>
<dbReference type="GO" id="GO:0005524">
    <property type="term" value="F:ATP binding"/>
    <property type="evidence" value="ECO:0007669"/>
    <property type="project" value="UniProtKB-UniRule"/>
</dbReference>
<dbReference type="Pfam" id="PF00075">
    <property type="entry name" value="RNase_H"/>
    <property type="match status" value="1"/>
</dbReference>
<dbReference type="InterPro" id="IPR008271">
    <property type="entry name" value="Ser/Thr_kinase_AS"/>
</dbReference>
<evidence type="ECO:0000256" key="14">
    <source>
        <dbReference type="ARBA" id="ARBA00047470"/>
    </source>
</evidence>
<evidence type="ECO:0000256" key="7">
    <source>
        <dbReference type="ARBA" id="ARBA00022737"/>
    </source>
</evidence>
<dbReference type="GO" id="GO:0004523">
    <property type="term" value="F:RNA-DNA hybrid ribonuclease activity"/>
    <property type="evidence" value="ECO:0007669"/>
    <property type="project" value="InterPro"/>
</dbReference>
<dbReference type="SUPFAM" id="SSF49562">
    <property type="entry name" value="C2 domain (Calcium/lipid-binding domain, CaLB)"/>
    <property type="match status" value="1"/>
</dbReference>
<evidence type="ECO:0000256" key="4">
    <source>
        <dbReference type="ARBA" id="ARBA00022553"/>
    </source>
</evidence>
<keyword evidence="3" id="KW-0723">Serine/threonine-protein kinase</keyword>
<evidence type="ECO:0000256" key="15">
    <source>
        <dbReference type="ARBA" id="ARBA00056408"/>
    </source>
</evidence>
<dbReference type="CDD" id="cd05591">
    <property type="entry name" value="STKc_nPKC_epsilon"/>
    <property type="match status" value="1"/>
</dbReference>
<dbReference type="InterPro" id="IPR012337">
    <property type="entry name" value="RNaseH-like_sf"/>
</dbReference>
<proteinExistence type="inferred from homology"/>
<feature type="domain" description="AGC-kinase C-terminal" evidence="22">
    <location>
        <begin position="1024"/>
        <end position="1095"/>
    </location>
</feature>
<comment type="similarity">
    <text evidence="1">Belongs to the protein kinase superfamily. AGC Ser/Thr protein kinase family. PKC subfamily.</text>
</comment>
<evidence type="ECO:0000259" key="19">
    <source>
        <dbReference type="PROSITE" id="PS50011"/>
    </source>
</evidence>
<dbReference type="FunFam" id="2.60.40.150:FF:000056">
    <property type="entry name" value="Protein kinase C epsilon"/>
    <property type="match status" value="1"/>
</dbReference>
<organism evidence="23 24">
    <name type="scientific">Elysia marginata</name>
    <dbReference type="NCBI Taxonomy" id="1093978"/>
    <lineage>
        <taxon>Eukaryota</taxon>
        <taxon>Metazoa</taxon>
        <taxon>Spiralia</taxon>
        <taxon>Lophotrochozoa</taxon>
        <taxon>Mollusca</taxon>
        <taxon>Gastropoda</taxon>
        <taxon>Heterobranchia</taxon>
        <taxon>Euthyneura</taxon>
        <taxon>Panpulmonata</taxon>
        <taxon>Sacoglossa</taxon>
        <taxon>Placobranchoidea</taxon>
        <taxon>Plakobranchidae</taxon>
        <taxon>Elysia</taxon>
    </lineage>
</organism>
<dbReference type="FunFam" id="3.30.60.20:FF:000003">
    <property type="entry name" value="Protein kinase C delta"/>
    <property type="match status" value="1"/>
</dbReference>
<keyword evidence="24" id="KW-1185">Reference proteome</keyword>
<reference evidence="23 24" key="1">
    <citation type="journal article" date="2021" name="Elife">
        <title>Chloroplast acquisition without the gene transfer in kleptoplastic sea slugs, Plakobranchus ocellatus.</title>
        <authorList>
            <person name="Maeda T."/>
            <person name="Takahashi S."/>
            <person name="Yoshida T."/>
            <person name="Shimamura S."/>
            <person name="Takaki Y."/>
            <person name="Nagai Y."/>
            <person name="Toyoda A."/>
            <person name="Suzuki Y."/>
            <person name="Arimoto A."/>
            <person name="Ishii H."/>
            <person name="Satoh N."/>
            <person name="Nishiyama T."/>
            <person name="Hasebe M."/>
            <person name="Maruyama T."/>
            <person name="Minagawa J."/>
            <person name="Obokata J."/>
            <person name="Shigenobu S."/>
        </authorList>
    </citation>
    <scope>NUCLEOTIDE SEQUENCE [LARGE SCALE GENOMIC DNA]</scope>
</reference>
<keyword evidence="7" id="KW-0677">Repeat</keyword>
<dbReference type="FunFam" id="1.10.510.10:FF:000126">
    <property type="entry name" value="Protein kinase C epsilon"/>
    <property type="match status" value="1"/>
</dbReference>
<dbReference type="Pfam" id="PF00130">
    <property type="entry name" value="C1_1"/>
    <property type="match status" value="2"/>
</dbReference>
<keyword evidence="11" id="KW-0862">Zinc</keyword>
<dbReference type="InterPro" id="IPR017892">
    <property type="entry name" value="Pkinase_C"/>
</dbReference>
<dbReference type="InterPro" id="IPR034669">
    <property type="entry name" value="nPKC_epsilon"/>
</dbReference>
<dbReference type="CDD" id="cd09276">
    <property type="entry name" value="Rnase_HI_RT_non_LTR"/>
    <property type="match status" value="1"/>
</dbReference>
<keyword evidence="10 23" id="KW-0418">Kinase</keyword>
<dbReference type="Gene3D" id="3.30.60.20">
    <property type="match status" value="2"/>
</dbReference>
<comment type="caution">
    <text evidence="23">The sequence shown here is derived from an EMBL/GenBank/DDBJ whole genome shotgun (WGS) entry which is preliminary data.</text>
</comment>
<evidence type="ECO:0000256" key="17">
    <source>
        <dbReference type="SAM" id="MobiDB-lite"/>
    </source>
</evidence>
<keyword evidence="9" id="KW-0863">Zinc-finger</keyword>
<dbReference type="Pfam" id="PF00433">
    <property type="entry name" value="Pkinase_C"/>
    <property type="match status" value="1"/>
</dbReference>
<feature type="domain" description="Phorbol-ester/DAG-type" evidence="20">
    <location>
        <begin position="180"/>
        <end position="212"/>
    </location>
</feature>
<dbReference type="SUPFAM" id="SSF53098">
    <property type="entry name" value="Ribonuclease H-like"/>
    <property type="match status" value="1"/>
</dbReference>
<keyword evidence="8 16" id="KW-0547">Nucleotide-binding</keyword>
<dbReference type="InterPro" id="IPR017441">
    <property type="entry name" value="Protein_kinase_ATP_BS"/>
</dbReference>
<dbReference type="PROSITE" id="PS50879">
    <property type="entry name" value="RNASE_H_1"/>
    <property type="match status" value="1"/>
</dbReference>
<feature type="binding site" evidence="16">
    <location>
        <position position="791"/>
    </location>
    <ligand>
        <name>ATP</name>
        <dbReference type="ChEBI" id="CHEBI:30616"/>
    </ligand>
</feature>
<evidence type="ECO:0000259" key="20">
    <source>
        <dbReference type="PROSITE" id="PS50081"/>
    </source>
</evidence>
<keyword evidence="5" id="KW-0808">Transferase</keyword>
<feature type="domain" description="C2" evidence="18">
    <location>
        <begin position="2"/>
        <end position="131"/>
    </location>
</feature>
<gene>
    <name evidence="23" type="ORF">ElyMa_004240100</name>
</gene>
<feature type="region of interest" description="Disordered" evidence="17">
    <location>
        <begin position="512"/>
        <end position="531"/>
    </location>
</feature>
<evidence type="ECO:0000313" key="23">
    <source>
        <dbReference type="EMBL" id="GFR88023.1"/>
    </source>
</evidence>
<evidence type="ECO:0000256" key="3">
    <source>
        <dbReference type="ARBA" id="ARBA00022527"/>
    </source>
</evidence>
<dbReference type="InterPro" id="IPR000008">
    <property type="entry name" value="C2_dom"/>
</dbReference>
<protein>
    <recommendedName>
        <fullName evidence="2">protein kinase C</fullName>
        <ecNumber evidence="2">2.7.11.13</ecNumber>
    </recommendedName>
</protein>
<dbReference type="InterPro" id="IPR020454">
    <property type="entry name" value="DAG/PE-bd"/>
</dbReference>
<dbReference type="Proteomes" id="UP000762676">
    <property type="component" value="Unassembled WGS sequence"/>
</dbReference>
<evidence type="ECO:0000259" key="22">
    <source>
        <dbReference type="PROSITE" id="PS51285"/>
    </source>
</evidence>
<dbReference type="SMART" id="SM00109">
    <property type="entry name" value="C1"/>
    <property type="match status" value="2"/>
</dbReference>
<dbReference type="InterPro" id="IPR002156">
    <property type="entry name" value="RNaseH_domain"/>
</dbReference>
<dbReference type="GO" id="GO:0008270">
    <property type="term" value="F:zinc ion binding"/>
    <property type="evidence" value="ECO:0007669"/>
    <property type="project" value="UniProtKB-KW"/>
</dbReference>
<keyword evidence="6" id="KW-0479">Metal-binding</keyword>
<dbReference type="Pfam" id="PF00168">
    <property type="entry name" value="C2"/>
    <property type="match status" value="1"/>
</dbReference>
<evidence type="ECO:0000256" key="6">
    <source>
        <dbReference type="ARBA" id="ARBA00022723"/>
    </source>
</evidence>
<dbReference type="SMART" id="SM00220">
    <property type="entry name" value="S_TKc"/>
    <property type="match status" value="1"/>
</dbReference>
<feature type="region of interest" description="Disordered" evidence="17">
    <location>
        <begin position="684"/>
        <end position="753"/>
    </location>
</feature>
<dbReference type="Gene3D" id="2.60.40.150">
    <property type="entry name" value="C2 domain"/>
    <property type="match status" value="1"/>
</dbReference>
<evidence type="ECO:0000256" key="2">
    <source>
        <dbReference type="ARBA" id="ARBA00012429"/>
    </source>
</evidence>
<name>A0AAV4GT01_9GAST</name>
<evidence type="ECO:0000256" key="13">
    <source>
        <dbReference type="ARBA" id="ARBA00047272"/>
    </source>
</evidence>
<evidence type="ECO:0000313" key="24">
    <source>
        <dbReference type="Proteomes" id="UP000762676"/>
    </source>
</evidence>
<dbReference type="InterPro" id="IPR036397">
    <property type="entry name" value="RNaseH_sf"/>
</dbReference>
<dbReference type="GO" id="GO:0004697">
    <property type="term" value="F:diacylglycerol-dependent serine/threonine kinase activity"/>
    <property type="evidence" value="ECO:0007669"/>
    <property type="project" value="UniProtKB-EC"/>
</dbReference>
<sequence length="1102" mass="124042">MSEGVDNTPASRAKMVYFNGSVKLKICEAVDLKPTDFSTRLQMGRASQMIEPYVNIDVDEMYVAKTTTKAKSVKPQWIWNEDFTSEVHNGQNVNLTVFHDAAIPPDEFVANCTIPFDDVKGKSDFWIDLEPNGKLHVVIELNASAEAAESAPKEKVFKEKEGMLNRRRGAMRRRVHQVNGHKFMAMFFRQPTFCSLCRDFIWGLGKQGYQCQVMVLAASLWVTSSFLQFSLDTLYVESDIAQATAYERCLRLPGDDPLREIAENPVRRRLKSLGTWSETGISSAEDSGLEDLPRERLIPVPDIPPWMIPDTFSCSPSLTTSVSKTDPPGAQKAAVEETMKYLAKPDVEIYTDGSAMDGTDYLGGGISIRYPNGEKESMSIAAGRHGSSFRAEAMALTKALRWLDEGKKCGNLLILTDSQALVHKLEGGVEKSISELENETWRLIYRVARRNNTRLHIQWIPGHCGVDGNEEADRLANQGQMLDQFDTAIDFASAKNVRKLVLKTVWAPQNVHESQPTGIRPPPRRDKESGLTRRECVVLAQLRCNEKSPTLQQYVYSTGAANSEACLTCGASPDNLDHVLKECPTGAPYRDSLPENPRDALWTDPVVGTRFNINVPHRFNVHNYVRPTFCDHCGSLLYGLLRQGLQCDVCKMNIHKRCQKNVANNCGTNTRDMAQIFQQMGISGDKLRPKTKKSSISESPNKNTTMHERSFSSPIPVIPDETQSGEGFSEGLTTNKHLGSRTRSPSSDRSRSHHCRVGLHDFNLIKVLGKGSFGKVMLAEKKGTDEVYAIKVLKKDVIIQDDDVECTMTEKRILALSAKHPFLTALHSSFQTKERLFFVMEYVNGGDLMFQIQRARKFDEPRARFYAAEVTLALMFLHRHGIIYRDLKLDNILLDAEGHCKIADFGMCKEGMTENKLTQTFCGTPDYIAPEILEELEYDASVDWWALGVLMYEMMAGQPPFEADNEEDLFESIRHDDVLYPVWLSKEAVSILKGFMTKDPAKRLGCVTSQGAEKAILVHPFFHEKIDWEAMEQRKVKPPFKPKIKSKTDANNFDRDFTSEDPVLTPVDTEVVKTINQDEFRGFSFVNPEYGKLELEMAAQAH</sequence>
<dbReference type="PROSITE" id="PS50004">
    <property type="entry name" value="C2"/>
    <property type="match status" value="1"/>
</dbReference>
<dbReference type="Pfam" id="PF00069">
    <property type="entry name" value="Pkinase"/>
    <property type="match status" value="1"/>
</dbReference>
<dbReference type="EMBL" id="BMAT01008557">
    <property type="protein sequence ID" value="GFR88023.1"/>
    <property type="molecule type" value="Genomic_DNA"/>
</dbReference>
<keyword evidence="12 16" id="KW-0067">ATP-binding</keyword>
<dbReference type="PROSITE" id="PS50011">
    <property type="entry name" value="PROTEIN_KINASE_DOM"/>
    <property type="match status" value="1"/>
</dbReference>
<comment type="catalytic activity">
    <reaction evidence="13">
        <text>L-threonyl-[protein] + ATP = O-phospho-L-threonyl-[protein] + ADP + H(+)</text>
        <dbReference type="Rhea" id="RHEA:46608"/>
        <dbReference type="Rhea" id="RHEA-COMP:11060"/>
        <dbReference type="Rhea" id="RHEA-COMP:11605"/>
        <dbReference type="ChEBI" id="CHEBI:15378"/>
        <dbReference type="ChEBI" id="CHEBI:30013"/>
        <dbReference type="ChEBI" id="CHEBI:30616"/>
        <dbReference type="ChEBI" id="CHEBI:61977"/>
        <dbReference type="ChEBI" id="CHEBI:456216"/>
        <dbReference type="EC" id="2.7.11.13"/>
    </reaction>
</comment>
<dbReference type="PROSITE" id="PS51285">
    <property type="entry name" value="AGC_KINASE_CTER"/>
    <property type="match status" value="1"/>
</dbReference>
<comment type="catalytic activity">
    <reaction evidence="14">
        <text>L-seryl-[protein] + ATP = O-phospho-L-seryl-[protein] + ADP + H(+)</text>
        <dbReference type="Rhea" id="RHEA:17989"/>
        <dbReference type="Rhea" id="RHEA-COMP:9863"/>
        <dbReference type="Rhea" id="RHEA-COMP:11604"/>
        <dbReference type="ChEBI" id="CHEBI:15378"/>
        <dbReference type="ChEBI" id="CHEBI:29999"/>
        <dbReference type="ChEBI" id="CHEBI:30616"/>
        <dbReference type="ChEBI" id="CHEBI:83421"/>
        <dbReference type="ChEBI" id="CHEBI:456216"/>
        <dbReference type="EC" id="2.7.11.13"/>
    </reaction>
</comment>
<dbReference type="SUPFAM" id="SSF56112">
    <property type="entry name" value="Protein kinase-like (PK-like)"/>
    <property type="match status" value="1"/>
</dbReference>
<dbReference type="InterPro" id="IPR035892">
    <property type="entry name" value="C2_domain_sf"/>
</dbReference>
<dbReference type="Gene3D" id="1.10.510.10">
    <property type="entry name" value="Transferase(Phosphotransferase) domain 1"/>
    <property type="match status" value="1"/>
</dbReference>
<dbReference type="PROSITE" id="PS00107">
    <property type="entry name" value="PROTEIN_KINASE_ATP"/>
    <property type="match status" value="1"/>
</dbReference>
<feature type="domain" description="Phorbol-ester/DAG-type" evidence="20">
    <location>
        <begin position="616"/>
        <end position="666"/>
    </location>
</feature>
<dbReference type="InterPro" id="IPR046349">
    <property type="entry name" value="C1-like_sf"/>
</dbReference>
<dbReference type="InterPro" id="IPR011009">
    <property type="entry name" value="Kinase-like_dom_sf"/>
</dbReference>
<dbReference type="Gene3D" id="3.30.420.10">
    <property type="entry name" value="Ribonuclease H-like superfamily/Ribonuclease H"/>
    <property type="match status" value="1"/>
</dbReference>
<keyword evidence="4" id="KW-0597">Phosphoprotein</keyword>
<dbReference type="PANTHER" id="PTHR24351">
    <property type="entry name" value="RIBOSOMAL PROTEIN S6 KINASE"/>
    <property type="match status" value="1"/>
</dbReference>
<dbReference type="CDD" id="cd20838">
    <property type="entry name" value="C1_nPKC_epsilon-like_rpt2"/>
    <property type="match status" value="1"/>
</dbReference>
<dbReference type="EC" id="2.7.11.13" evidence="2"/>
<dbReference type="PROSITE" id="PS00479">
    <property type="entry name" value="ZF_DAG_PE_1"/>
    <property type="match status" value="1"/>
</dbReference>
<comment type="function">
    <text evidence="15">PKC is activated by diacylglycerol which in turn phosphorylates a range of cellular proteins. PKC also serves as the receptor for phorbol esters, a class of tumor promoters.</text>
</comment>
<dbReference type="CDD" id="cd04014">
    <property type="entry name" value="C2_PKC_epsilon"/>
    <property type="match status" value="1"/>
</dbReference>
<dbReference type="SMART" id="SM00239">
    <property type="entry name" value="C2"/>
    <property type="match status" value="1"/>
</dbReference>
<dbReference type="AlphaFoldDB" id="A0AAV4GT01"/>
<evidence type="ECO:0000256" key="10">
    <source>
        <dbReference type="ARBA" id="ARBA00022777"/>
    </source>
</evidence>
<dbReference type="InterPro" id="IPR000961">
    <property type="entry name" value="AGC-kinase_C"/>
</dbReference>
<evidence type="ECO:0000256" key="8">
    <source>
        <dbReference type="ARBA" id="ARBA00022741"/>
    </source>
</evidence>
<feature type="domain" description="Protein kinase" evidence="19">
    <location>
        <begin position="762"/>
        <end position="1022"/>
    </location>
</feature>
<dbReference type="PROSITE" id="PS00108">
    <property type="entry name" value="PROTEIN_KINASE_ST"/>
    <property type="match status" value="1"/>
</dbReference>
<accession>A0AAV4GT01</accession>
<evidence type="ECO:0000256" key="16">
    <source>
        <dbReference type="PROSITE-ProRule" id="PRU10141"/>
    </source>
</evidence>
<feature type="domain" description="RNase H type-1" evidence="21">
    <location>
        <begin position="343"/>
        <end position="481"/>
    </location>
</feature>
<dbReference type="PROSITE" id="PS50081">
    <property type="entry name" value="ZF_DAG_PE_2"/>
    <property type="match status" value="2"/>
</dbReference>
<dbReference type="GO" id="GO:0003676">
    <property type="term" value="F:nucleic acid binding"/>
    <property type="evidence" value="ECO:0007669"/>
    <property type="project" value="InterPro"/>
</dbReference>
<dbReference type="PRINTS" id="PR00008">
    <property type="entry name" value="DAGPEDOMAIN"/>
</dbReference>
<evidence type="ECO:0000256" key="1">
    <source>
        <dbReference type="ARBA" id="ARBA00005490"/>
    </source>
</evidence>
<evidence type="ECO:0000259" key="18">
    <source>
        <dbReference type="PROSITE" id="PS50004"/>
    </source>
</evidence>
<evidence type="ECO:0000256" key="5">
    <source>
        <dbReference type="ARBA" id="ARBA00022679"/>
    </source>
</evidence>
<dbReference type="FunFam" id="3.30.200.20:FF:000080">
    <property type="entry name" value="Protein kinase C"/>
    <property type="match status" value="1"/>
</dbReference>
<dbReference type="InterPro" id="IPR002219">
    <property type="entry name" value="PKC_DAG/PE"/>
</dbReference>
<dbReference type="SUPFAM" id="SSF57889">
    <property type="entry name" value="Cysteine-rich domain"/>
    <property type="match status" value="2"/>
</dbReference>
<dbReference type="SMART" id="SM00133">
    <property type="entry name" value="S_TK_X"/>
    <property type="match status" value="1"/>
</dbReference>